<evidence type="ECO:0000256" key="3">
    <source>
        <dbReference type="ARBA" id="ARBA00022737"/>
    </source>
</evidence>
<name>A0ABC8UZL0_9AQUA</name>
<dbReference type="SMART" id="SM00054">
    <property type="entry name" value="EFh"/>
    <property type="match status" value="4"/>
</dbReference>
<feature type="domain" description="EF-hand" evidence="5">
    <location>
        <begin position="116"/>
        <end position="151"/>
    </location>
</feature>
<evidence type="ECO:0000256" key="2">
    <source>
        <dbReference type="ARBA" id="ARBA00022723"/>
    </source>
</evidence>
<comment type="caution">
    <text evidence="6">The sequence shown here is derived from an EMBL/GenBank/DDBJ whole genome shotgun (WGS) entry which is preliminary data.</text>
</comment>
<dbReference type="InterPro" id="IPR002048">
    <property type="entry name" value="EF_hand_dom"/>
</dbReference>
<dbReference type="InterPro" id="IPR039647">
    <property type="entry name" value="EF_hand_pair_protein_CML-like"/>
</dbReference>
<dbReference type="AlphaFoldDB" id="A0ABC8UZL0"/>
<reference evidence="6 7" key="1">
    <citation type="submission" date="2024-02" db="EMBL/GenBank/DDBJ databases">
        <authorList>
            <person name="Vignale AGUSTIN F."/>
            <person name="Sosa J E."/>
            <person name="Modenutti C."/>
        </authorList>
    </citation>
    <scope>NUCLEOTIDE SEQUENCE [LARGE SCALE GENOMIC DNA]</scope>
</reference>
<evidence type="ECO:0000313" key="6">
    <source>
        <dbReference type="EMBL" id="CAK9186508.1"/>
    </source>
</evidence>
<dbReference type="GO" id="GO:0005737">
    <property type="term" value="C:cytoplasm"/>
    <property type="evidence" value="ECO:0007669"/>
    <property type="project" value="UniProtKB-ARBA"/>
</dbReference>
<feature type="domain" description="EF-hand" evidence="5">
    <location>
        <begin position="2"/>
        <end position="37"/>
    </location>
</feature>
<gene>
    <name evidence="6" type="ORF">ILEXP_LOCUS57003</name>
</gene>
<dbReference type="Pfam" id="PF13499">
    <property type="entry name" value="EF-hand_7"/>
    <property type="match status" value="2"/>
</dbReference>
<dbReference type="SUPFAM" id="SSF47473">
    <property type="entry name" value="EF-hand"/>
    <property type="match status" value="1"/>
</dbReference>
<evidence type="ECO:0000259" key="5">
    <source>
        <dbReference type="PROSITE" id="PS50222"/>
    </source>
</evidence>
<dbReference type="InterPro" id="IPR011992">
    <property type="entry name" value="EF-hand-dom_pair"/>
</dbReference>
<keyword evidence="4" id="KW-0106">Calcium</keyword>
<dbReference type="PROSITE" id="PS00018">
    <property type="entry name" value="EF_HAND_1"/>
    <property type="match status" value="4"/>
</dbReference>
<evidence type="ECO:0000313" key="7">
    <source>
        <dbReference type="Proteomes" id="UP001642360"/>
    </source>
</evidence>
<dbReference type="PROSITE" id="PS50222">
    <property type="entry name" value="EF_HAND_2"/>
    <property type="match status" value="4"/>
</dbReference>
<protein>
    <recommendedName>
        <fullName evidence="5">EF-hand domain-containing protein</fullName>
    </recommendedName>
</protein>
<dbReference type="InterPro" id="IPR018247">
    <property type="entry name" value="EF_Hand_1_Ca_BS"/>
</dbReference>
<sequence>MEVSNQLRQVFKFIDANGDGKISPLELSEVLFSLGHDKSMATKEAEGIVREMDCNGDGSIDLDEFMKVVDTDHEVGGVGDDDDLMEAFLIFDADKNGFISAGELHRVLLSLGSEKCSLRECRDMINGVDKDGDGFVDFEEFKIMMSAGSRN</sequence>
<evidence type="ECO:0000256" key="1">
    <source>
        <dbReference type="ARBA" id="ARBA00003291"/>
    </source>
</evidence>
<keyword evidence="7" id="KW-1185">Reference proteome</keyword>
<dbReference type="EMBL" id="CAUOFW020009613">
    <property type="protein sequence ID" value="CAK9186508.1"/>
    <property type="molecule type" value="Genomic_DNA"/>
</dbReference>
<dbReference type="GO" id="GO:0046872">
    <property type="term" value="F:metal ion binding"/>
    <property type="evidence" value="ECO:0007669"/>
    <property type="project" value="UniProtKB-KW"/>
</dbReference>
<dbReference type="FunFam" id="1.10.238.10:FF:000089">
    <property type="entry name" value="calmodulin-like protein 3"/>
    <property type="match status" value="1"/>
</dbReference>
<evidence type="ECO:0000256" key="4">
    <source>
        <dbReference type="ARBA" id="ARBA00022837"/>
    </source>
</evidence>
<feature type="domain" description="EF-hand" evidence="5">
    <location>
        <begin position="40"/>
        <end position="75"/>
    </location>
</feature>
<dbReference type="Proteomes" id="UP001642360">
    <property type="component" value="Unassembled WGS sequence"/>
</dbReference>
<accession>A0ABC8UZL0</accession>
<keyword evidence="2" id="KW-0479">Metal-binding</keyword>
<organism evidence="6 7">
    <name type="scientific">Ilex paraguariensis</name>
    <name type="common">yerba mate</name>
    <dbReference type="NCBI Taxonomy" id="185542"/>
    <lineage>
        <taxon>Eukaryota</taxon>
        <taxon>Viridiplantae</taxon>
        <taxon>Streptophyta</taxon>
        <taxon>Embryophyta</taxon>
        <taxon>Tracheophyta</taxon>
        <taxon>Spermatophyta</taxon>
        <taxon>Magnoliopsida</taxon>
        <taxon>eudicotyledons</taxon>
        <taxon>Gunneridae</taxon>
        <taxon>Pentapetalae</taxon>
        <taxon>asterids</taxon>
        <taxon>campanulids</taxon>
        <taxon>Aquifoliales</taxon>
        <taxon>Aquifoliaceae</taxon>
        <taxon>Ilex</taxon>
    </lineage>
</organism>
<dbReference type="Gene3D" id="1.10.238.10">
    <property type="entry name" value="EF-hand"/>
    <property type="match status" value="2"/>
</dbReference>
<keyword evidence="3" id="KW-0677">Repeat</keyword>
<dbReference type="PANTHER" id="PTHR10891">
    <property type="entry name" value="EF-HAND CALCIUM-BINDING DOMAIN CONTAINING PROTEIN"/>
    <property type="match status" value="1"/>
</dbReference>
<comment type="function">
    <text evidence="1">Potential calcium sensor.</text>
</comment>
<feature type="domain" description="EF-hand" evidence="5">
    <location>
        <begin position="79"/>
        <end position="114"/>
    </location>
</feature>
<proteinExistence type="predicted"/>
<dbReference type="CDD" id="cd00051">
    <property type="entry name" value="EFh"/>
    <property type="match status" value="2"/>
</dbReference>